<dbReference type="OrthoDB" id="9794513at2"/>
<protein>
    <submittedName>
        <fullName evidence="3">Glycosyltransferase</fullName>
    </submittedName>
</protein>
<keyword evidence="4" id="KW-1185">Reference proteome</keyword>
<feature type="domain" description="Glycosyl transferase family 1" evidence="2">
    <location>
        <begin position="209"/>
        <end position="294"/>
    </location>
</feature>
<accession>A0A4R4X0W9</accession>
<dbReference type="AlphaFoldDB" id="A0A4R4X0W9"/>
<reference evidence="3 4" key="1">
    <citation type="submission" date="2019-02" db="EMBL/GenBank/DDBJ databases">
        <title>Draft genome sequences of novel Actinobacteria.</title>
        <authorList>
            <person name="Sahin N."/>
            <person name="Ay H."/>
            <person name="Saygin H."/>
        </authorList>
    </citation>
    <scope>NUCLEOTIDE SEQUENCE [LARGE SCALE GENOMIC DNA]</scope>
    <source>
        <strain evidence="3 4">16K104</strain>
    </source>
</reference>
<sequence>MKILAWHVHASWMTSFVQGDHDYLVPVLPDRGPDGRGRALTYEWPSAVREVRPAELADEDIDVVVLQRLSELQLFQRWSGRALGRHGVPAVYVEHNTPRGDVDEWIHPLAARADIPIVHVTQFNAMAWDNGLAPTVVIEHGVPDYGYQYTGRLDSLAVAVNEPVRRWRVAGLDLVQRISQYVPVGVYGMGADQLAGRFGPGLAATDDLSQKELHARTANHLAYLHSCRWTSLGLSLVEAMTLGCPVLVIASTAAPESVPAQAGVVSSDPDVLARTALRWQSDRAEARDVGLAARLHALDHFGLPRFLDEWNRILKEVCR</sequence>
<dbReference type="Pfam" id="PF00534">
    <property type="entry name" value="Glycos_transf_1"/>
    <property type="match status" value="1"/>
</dbReference>
<keyword evidence="1 3" id="KW-0808">Transferase</keyword>
<evidence type="ECO:0000313" key="3">
    <source>
        <dbReference type="EMBL" id="TDD23752.1"/>
    </source>
</evidence>
<organism evidence="3 4">
    <name type="scientific">Kribbella turkmenica</name>
    <dbReference type="NCBI Taxonomy" id="2530375"/>
    <lineage>
        <taxon>Bacteria</taxon>
        <taxon>Bacillati</taxon>
        <taxon>Actinomycetota</taxon>
        <taxon>Actinomycetes</taxon>
        <taxon>Propionibacteriales</taxon>
        <taxon>Kribbellaceae</taxon>
        <taxon>Kribbella</taxon>
    </lineage>
</organism>
<name>A0A4R4X0W9_9ACTN</name>
<comment type="caution">
    <text evidence="3">The sequence shown here is derived from an EMBL/GenBank/DDBJ whole genome shotgun (WGS) entry which is preliminary data.</text>
</comment>
<dbReference type="EMBL" id="SMKR01000070">
    <property type="protein sequence ID" value="TDD23752.1"/>
    <property type="molecule type" value="Genomic_DNA"/>
</dbReference>
<dbReference type="Proteomes" id="UP000295172">
    <property type="component" value="Unassembled WGS sequence"/>
</dbReference>
<proteinExistence type="predicted"/>
<dbReference type="InterPro" id="IPR001296">
    <property type="entry name" value="Glyco_trans_1"/>
</dbReference>
<dbReference type="RefSeq" id="WP_132321394.1">
    <property type="nucleotide sequence ID" value="NZ_SMKR01000070.1"/>
</dbReference>
<gene>
    <name evidence="3" type="ORF">E1218_17495</name>
</gene>
<dbReference type="GO" id="GO:0016757">
    <property type="term" value="F:glycosyltransferase activity"/>
    <property type="evidence" value="ECO:0007669"/>
    <property type="project" value="InterPro"/>
</dbReference>
<evidence type="ECO:0000259" key="2">
    <source>
        <dbReference type="Pfam" id="PF00534"/>
    </source>
</evidence>
<dbReference type="Gene3D" id="3.40.50.2000">
    <property type="entry name" value="Glycogen Phosphorylase B"/>
    <property type="match status" value="1"/>
</dbReference>
<evidence type="ECO:0000256" key="1">
    <source>
        <dbReference type="ARBA" id="ARBA00022679"/>
    </source>
</evidence>
<dbReference type="SUPFAM" id="SSF53756">
    <property type="entry name" value="UDP-Glycosyltransferase/glycogen phosphorylase"/>
    <property type="match status" value="1"/>
</dbReference>
<evidence type="ECO:0000313" key="4">
    <source>
        <dbReference type="Proteomes" id="UP000295172"/>
    </source>
</evidence>